<protein>
    <recommendedName>
        <fullName evidence="1">HAT C-terminal dimerisation domain-containing protein</fullName>
    </recommendedName>
</protein>
<evidence type="ECO:0000313" key="2">
    <source>
        <dbReference type="EMBL" id="KAF0730147.1"/>
    </source>
</evidence>
<dbReference type="PANTHER" id="PTHR46880:SF5">
    <property type="entry name" value="DUF4371 DOMAIN-CONTAINING PROTEIN"/>
    <property type="match status" value="1"/>
</dbReference>
<dbReference type="OrthoDB" id="6594806at2759"/>
<dbReference type="Proteomes" id="UP000478052">
    <property type="component" value="Unassembled WGS sequence"/>
</dbReference>
<sequence length="708" mass="80985">MRKYSKYAKKYNPAWEKIFSFSGWLERAPDALADKGEAYCRLCRSVLRAHKTDLLKHAKTITHKSRASNLIVEQQPALVSYGFTAKSDSDKKRDLKLSMFIATHSAIRIIDHLGELLKQDDINGSNNNPLSFLRLHRTKCTKLITHVIAPAYLTELIEDVGQNPYSIILDESTDISIHKYMAFCIRYYSFTQSDMVTDFLGFVEIDKATADILKNIFIQFLEQSKLNIKNLMGIGTDGASNLCGKNHSLFTLLKASFPNIVLIKCICHSLNLCSAKACEELPSTLEFLIRESRNWFSHSSLRQITYQSLFAALYDGKKPPKLVQLSTTRWLAWYGCVKAVIGQWLSLKTHFNIISQNREQTCYISRTLSDMYKDESILLYLMFLKPVLHEVTQVNVIFQGTNVDLFKAHSDLKKLLIALIRRVLKPNYISQIIKESTQRKILRLTDIEAVQNALRFPGAHLSNNCVDYGWQFETQSTLSIESKNINQQQLNIVKQRCTNFLLKLCHELCNRLPDNMSTIEKIEYFCPDQCFNSNQRPSFGELPLNLADSSVDKDIIEMQWRQLGAITFNEILPGASISETSSIEMWSTLKRLSTATGELKFKELSEFAIRTLTLPISNATVERVFSIMNATKTKVRNKMGQEMLVALLRIKIHNSVKQICFNSFSPTKKMLELFDSKMYDSDEPTVTVANLNQADEELLFSTIEMINF</sequence>
<accession>A0A6G0WRT8</accession>
<organism evidence="2 3">
    <name type="scientific">Aphis craccivora</name>
    <name type="common">Cowpea aphid</name>
    <dbReference type="NCBI Taxonomy" id="307492"/>
    <lineage>
        <taxon>Eukaryota</taxon>
        <taxon>Metazoa</taxon>
        <taxon>Ecdysozoa</taxon>
        <taxon>Arthropoda</taxon>
        <taxon>Hexapoda</taxon>
        <taxon>Insecta</taxon>
        <taxon>Pterygota</taxon>
        <taxon>Neoptera</taxon>
        <taxon>Paraneoptera</taxon>
        <taxon>Hemiptera</taxon>
        <taxon>Sternorrhyncha</taxon>
        <taxon>Aphidomorpha</taxon>
        <taxon>Aphidoidea</taxon>
        <taxon>Aphididae</taxon>
        <taxon>Aphidini</taxon>
        <taxon>Aphis</taxon>
        <taxon>Aphis</taxon>
    </lineage>
</organism>
<dbReference type="AlphaFoldDB" id="A0A6G0WRT8"/>
<evidence type="ECO:0000259" key="1">
    <source>
        <dbReference type="Pfam" id="PF05699"/>
    </source>
</evidence>
<dbReference type="PANTHER" id="PTHR46880">
    <property type="entry name" value="RAS-ASSOCIATING DOMAIN-CONTAINING PROTEIN"/>
    <property type="match status" value="1"/>
</dbReference>
<dbReference type="Pfam" id="PF05699">
    <property type="entry name" value="Dimer_Tnp_hAT"/>
    <property type="match status" value="1"/>
</dbReference>
<keyword evidence="3" id="KW-1185">Reference proteome</keyword>
<dbReference type="GO" id="GO:0046983">
    <property type="term" value="F:protein dimerization activity"/>
    <property type="evidence" value="ECO:0007669"/>
    <property type="project" value="InterPro"/>
</dbReference>
<dbReference type="SUPFAM" id="SSF53098">
    <property type="entry name" value="Ribonuclease H-like"/>
    <property type="match status" value="1"/>
</dbReference>
<gene>
    <name evidence="2" type="ORF">FWK35_00035085</name>
</gene>
<dbReference type="EMBL" id="VUJU01008477">
    <property type="protein sequence ID" value="KAF0730147.1"/>
    <property type="molecule type" value="Genomic_DNA"/>
</dbReference>
<name>A0A6G0WRT8_APHCR</name>
<dbReference type="InterPro" id="IPR012337">
    <property type="entry name" value="RNaseH-like_sf"/>
</dbReference>
<feature type="domain" description="HAT C-terminal dimerisation" evidence="1">
    <location>
        <begin position="599"/>
        <end position="650"/>
    </location>
</feature>
<reference evidence="2 3" key="1">
    <citation type="submission" date="2019-08" db="EMBL/GenBank/DDBJ databases">
        <title>Whole genome of Aphis craccivora.</title>
        <authorList>
            <person name="Voronova N.V."/>
            <person name="Shulinski R.S."/>
            <person name="Bandarenka Y.V."/>
            <person name="Zhorov D.G."/>
            <person name="Warner D."/>
        </authorList>
    </citation>
    <scope>NUCLEOTIDE SEQUENCE [LARGE SCALE GENOMIC DNA]</scope>
    <source>
        <strain evidence="2">180601</strain>
        <tissue evidence="2">Whole Body</tissue>
    </source>
</reference>
<dbReference type="InterPro" id="IPR008906">
    <property type="entry name" value="HATC_C_dom"/>
</dbReference>
<proteinExistence type="predicted"/>
<evidence type="ECO:0000313" key="3">
    <source>
        <dbReference type="Proteomes" id="UP000478052"/>
    </source>
</evidence>
<comment type="caution">
    <text evidence="2">The sequence shown here is derived from an EMBL/GenBank/DDBJ whole genome shotgun (WGS) entry which is preliminary data.</text>
</comment>